<accession>A0AAV3X8M1</accession>
<comment type="caution">
    <text evidence="2">The sequence shown here is derived from an EMBL/GenBank/DDBJ whole genome shotgun (WGS) entry which is preliminary data.</text>
</comment>
<name>A0AAV3X8M1_9CYAN</name>
<dbReference type="Proteomes" id="UP001050975">
    <property type="component" value="Unassembled WGS sequence"/>
</dbReference>
<evidence type="ECO:0000313" key="3">
    <source>
        <dbReference type="Proteomes" id="UP001050975"/>
    </source>
</evidence>
<gene>
    <name evidence="2" type="ORF">MiSe_32970</name>
</gene>
<feature type="domain" description="DUF6888" evidence="1">
    <location>
        <begin position="1"/>
        <end position="53"/>
    </location>
</feature>
<sequence>MPTDAQLRCLYRIAYQLTYLMFQPIQLICIDGRTQNLFILAGQEEEIEFEIAPGWGGAVMSQIDYTAIMSDQELRRYFLNHREDQAAFVAYLARRRERKRPVITTVNDPDFDAKILTAIRQQL</sequence>
<dbReference type="EMBL" id="BLAY01000047">
    <property type="protein sequence ID" value="GET38539.1"/>
    <property type="molecule type" value="Genomic_DNA"/>
</dbReference>
<reference evidence="2" key="1">
    <citation type="submission" date="2019-10" db="EMBL/GenBank/DDBJ databases">
        <title>Draft genome sequece of Microseira wollei NIES-4236.</title>
        <authorList>
            <person name="Yamaguchi H."/>
            <person name="Suzuki S."/>
            <person name="Kawachi M."/>
        </authorList>
    </citation>
    <scope>NUCLEOTIDE SEQUENCE</scope>
    <source>
        <strain evidence="2">NIES-4236</strain>
    </source>
</reference>
<dbReference type="AlphaFoldDB" id="A0AAV3X8M1"/>
<keyword evidence="3" id="KW-1185">Reference proteome</keyword>
<dbReference type="InterPro" id="IPR054053">
    <property type="entry name" value="DUF6887"/>
</dbReference>
<dbReference type="Pfam" id="PF21826">
    <property type="entry name" value="DUF6887"/>
    <property type="match status" value="1"/>
</dbReference>
<dbReference type="Pfam" id="PF21828">
    <property type="entry name" value="DUF6888"/>
    <property type="match status" value="1"/>
</dbReference>
<protein>
    <recommendedName>
        <fullName evidence="1">DUF6888 domain-containing protein</fullName>
    </recommendedName>
</protein>
<organism evidence="2 3">
    <name type="scientific">Microseira wollei NIES-4236</name>
    <dbReference type="NCBI Taxonomy" id="2530354"/>
    <lineage>
        <taxon>Bacteria</taxon>
        <taxon>Bacillati</taxon>
        <taxon>Cyanobacteriota</taxon>
        <taxon>Cyanophyceae</taxon>
        <taxon>Oscillatoriophycideae</taxon>
        <taxon>Aerosakkonematales</taxon>
        <taxon>Aerosakkonemataceae</taxon>
        <taxon>Microseira</taxon>
    </lineage>
</organism>
<evidence type="ECO:0000259" key="1">
    <source>
        <dbReference type="Pfam" id="PF21828"/>
    </source>
</evidence>
<evidence type="ECO:0000313" key="2">
    <source>
        <dbReference type="EMBL" id="GET38539.1"/>
    </source>
</evidence>
<dbReference type="RefSeq" id="WP_226582441.1">
    <property type="nucleotide sequence ID" value="NZ_BLAY01000047.1"/>
</dbReference>
<dbReference type="InterPro" id="IPR054181">
    <property type="entry name" value="DUF6888"/>
</dbReference>
<proteinExistence type="predicted"/>